<evidence type="ECO:0000256" key="2">
    <source>
        <dbReference type="SAM" id="Phobius"/>
    </source>
</evidence>
<proteinExistence type="predicted"/>
<evidence type="ECO:0000256" key="1">
    <source>
        <dbReference type="SAM" id="MobiDB-lite"/>
    </source>
</evidence>
<keyword evidence="4" id="KW-1185">Reference proteome</keyword>
<reference evidence="3 4" key="1">
    <citation type="submission" date="2018-05" db="EMBL/GenBank/DDBJ databases">
        <title>Genomic Encyclopedia of Archaeal and Bacterial Type Strains, Phase II (KMG-II): from individual species to whole genera.</title>
        <authorList>
            <person name="Goeker M."/>
        </authorList>
    </citation>
    <scope>NUCLEOTIDE SEQUENCE [LARGE SCALE GENOMIC DNA]</scope>
    <source>
        <strain evidence="3 4">DSM 22214</strain>
    </source>
</reference>
<organism evidence="3 4">
    <name type="scientific">Arcicella aurantiaca</name>
    <dbReference type="NCBI Taxonomy" id="591202"/>
    <lineage>
        <taxon>Bacteria</taxon>
        <taxon>Pseudomonadati</taxon>
        <taxon>Bacteroidota</taxon>
        <taxon>Cytophagia</taxon>
        <taxon>Cytophagales</taxon>
        <taxon>Flectobacillaceae</taxon>
        <taxon>Arcicella</taxon>
    </lineage>
</organism>
<evidence type="ECO:0000313" key="3">
    <source>
        <dbReference type="EMBL" id="PWK29279.1"/>
    </source>
</evidence>
<dbReference type="OrthoDB" id="848185at2"/>
<comment type="caution">
    <text evidence="3">The sequence shown here is derived from an EMBL/GenBank/DDBJ whole genome shotgun (WGS) entry which is preliminary data.</text>
</comment>
<dbReference type="Proteomes" id="UP000245489">
    <property type="component" value="Unassembled WGS sequence"/>
</dbReference>
<sequence>MDNYSSQNSPQKSGNNNALKAGLVVMTLLSGGLGYMLFQSKETVNNQQEVISTKVMELAQTRTKLDSITVQLDAQIAEVQKLGGDVTELQKAKAELEQDKKDLSKRSSAEISSVKAKYEDKIKNYESLLATKEQELVKLREENGVLASENQNLNSENSTLKTEKQGLAQSVEKEKAEKEEVTSKNKILAEKVTKAAALKAEYVKVIGINEKGKESEEKRYKAKKLAKIKIAFQLAKNDVTEQERKTVFIRVLDPDGSTIFDSSTGSGNFTFNGQELAYTTRGDLNYDNENLYIEMVYSRGGTPYREGKYTVELYAEGFKIGTGGFEVK</sequence>
<dbReference type="RefSeq" id="WP_109740913.1">
    <property type="nucleotide sequence ID" value="NZ_QGGO01000001.1"/>
</dbReference>
<keyword evidence="2" id="KW-0472">Membrane</keyword>
<evidence type="ECO:0000313" key="4">
    <source>
        <dbReference type="Proteomes" id="UP000245489"/>
    </source>
</evidence>
<keyword evidence="2" id="KW-0812">Transmembrane</keyword>
<name>A0A316F0Z3_9BACT</name>
<dbReference type="EMBL" id="QGGO01000001">
    <property type="protein sequence ID" value="PWK29279.1"/>
    <property type="molecule type" value="Genomic_DNA"/>
</dbReference>
<accession>A0A316F0Z3</accession>
<evidence type="ECO:0008006" key="5">
    <source>
        <dbReference type="Google" id="ProtNLM"/>
    </source>
</evidence>
<dbReference type="AlphaFoldDB" id="A0A316F0Z3"/>
<feature type="region of interest" description="Disordered" evidence="1">
    <location>
        <begin position="148"/>
        <end position="176"/>
    </location>
</feature>
<feature type="compositionally biased region" description="Polar residues" evidence="1">
    <location>
        <begin position="148"/>
        <end position="160"/>
    </location>
</feature>
<protein>
    <recommendedName>
        <fullName evidence="5">Cell division protein ZapB</fullName>
    </recommendedName>
</protein>
<feature type="transmembrane region" description="Helical" evidence="2">
    <location>
        <begin position="21"/>
        <end position="38"/>
    </location>
</feature>
<gene>
    <name evidence="3" type="ORF">LV89_00119</name>
</gene>
<keyword evidence="2" id="KW-1133">Transmembrane helix</keyword>